<proteinExistence type="predicted"/>
<dbReference type="Proteomes" id="UP001325140">
    <property type="component" value="Chromosome"/>
</dbReference>
<reference evidence="1" key="1">
    <citation type="submission" date="2022-10" db="EMBL/GenBank/DDBJ databases">
        <title>Host association and intracellularity evolved multiple times independently in the Rickettsiales.</title>
        <authorList>
            <person name="Castelli M."/>
            <person name="Nardi T."/>
            <person name="Gammuto L."/>
            <person name="Bellinzona G."/>
            <person name="Sabaneyeva E."/>
            <person name="Potekhin A."/>
            <person name="Serra V."/>
            <person name="Petroni G."/>
            <person name="Sassera D."/>
        </authorList>
    </citation>
    <scope>NUCLEOTIDE SEQUENCE [LARGE SCALE GENOMIC DNA]</scope>
    <source>
        <strain evidence="1">US_Bl 11III1</strain>
    </source>
</reference>
<keyword evidence="2" id="KW-1185">Reference proteome</keyword>
<dbReference type="RefSeq" id="WP_323722375.1">
    <property type="nucleotide sequence ID" value="NZ_CP110343.1"/>
</dbReference>
<dbReference type="EMBL" id="CP110343">
    <property type="protein sequence ID" value="WPX97724.1"/>
    <property type="molecule type" value="Genomic_DNA"/>
</dbReference>
<dbReference type="InterPro" id="IPR046653">
    <property type="entry name" value="DUF6765"/>
</dbReference>
<evidence type="ECO:0000313" key="2">
    <source>
        <dbReference type="Proteomes" id="UP001325140"/>
    </source>
</evidence>
<protein>
    <submittedName>
        <fullName evidence="1">Uncharacterized protein</fullName>
    </submittedName>
</protein>
<name>A0ABZ0URT1_9RICK</name>
<sequence>MNFEFHYYINFIVAITAGFTFRDSYRIAYSAQYVDHNHTQYKVYLSNVEEKIELFTNCISCSNNIINPPQLPFILYLAFHFIPGNPKIVAINREDQTKHSLCTTKNANLAKKMLVKGLESKDPYYIGIASHAYSDTWAHQNFSGIIDEINALYHQHSYAQIGHLDAFTLPDLVNVVWYDPRLKNPIVDNNIIFIEAAIYLLKHYMQSMQCSKINYIQNKKQLQQFLSSTFKIPNIKHRIQEYCKYVELTCSRRLQYFDQNKWLKKMTNHEIVNNTIFVQDITQFRRCDWYKFQVACKAYFEEIYPKLLPRIDNYYRNRSIFL</sequence>
<accession>A0ABZ0URT1</accession>
<organism evidence="1 2">
    <name type="scientific">Candidatus Fokinia crypta</name>
    <dbReference type="NCBI Taxonomy" id="1920990"/>
    <lineage>
        <taxon>Bacteria</taxon>
        <taxon>Pseudomonadati</taxon>
        <taxon>Pseudomonadota</taxon>
        <taxon>Alphaproteobacteria</taxon>
        <taxon>Rickettsiales</taxon>
        <taxon>Candidatus Midichloriaceae</taxon>
        <taxon>Candidatus Fokinia</taxon>
    </lineage>
</organism>
<evidence type="ECO:0000313" key="1">
    <source>
        <dbReference type="EMBL" id="WPX97724.1"/>
    </source>
</evidence>
<dbReference type="Pfam" id="PF20551">
    <property type="entry name" value="DUF6765"/>
    <property type="match status" value="1"/>
</dbReference>
<gene>
    <name evidence="1" type="ORF">Fokcrypt_00238</name>
</gene>